<feature type="compositionally biased region" description="Basic and acidic residues" evidence="1">
    <location>
        <begin position="152"/>
        <end position="164"/>
    </location>
</feature>
<keyword evidence="3" id="KW-1185">Reference proteome</keyword>
<comment type="caution">
    <text evidence="2">The sequence shown here is derived from an EMBL/GenBank/DDBJ whole genome shotgun (WGS) entry which is preliminary data.</text>
</comment>
<accession>A0ABQ8SVD3</accession>
<dbReference type="Proteomes" id="UP001148838">
    <property type="component" value="Unassembled WGS sequence"/>
</dbReference>
<evidence type="ECO:0000313" key="2">
    <source>
        <dbReference type="EMBL" id="KAJ4438161.1"/>
    </source>
</evidence>
<feature type="compositionally biased region" description="Polar residues" evidence="1">
    <location>
        <begin position="134"/>
        <end position="146"/>
    </location>
</feature>
<feature type="region of interest" description="Disordered" evidence="1">
    <location>
        <begin position="134"/>
        <end position="164"/>
    </location>
</feature>
<reference evidence="2 3" key="1">
    <citation type="journal article" date="2022" name="Allergy">
        <title>Genome assembly and annotation of Periplaneta americana reveal a comprehensive cockroach allergen profile.</title>
        <authorList>
            <person name="Wang L."/>
            <person name="Xiong Q."/>
            <person name="Saelim N."/>
            <person name="Wang L."/>
            <person name="Nong W."/>
            <person name="Wan A.T."/>
            <person name="Shi M."/>
            <person name="Liu X."/>
            <person name="Cao Q."/>
            <person name="Hui J.H.L."/>
            <person name="Sookrung N."/>
            <person name="Leung T.F."/>
            <person name="Tungtrongchitr A."/>
            <person name="Tsui S.K.W."/>
        </authorList>
    </citation>
    <scope>NUCLEOTIDE SEQUENCE [LARGE SCALE GENOMIC DNA]</scope>
    <source>
        <strain evidence="2">PWHHKU_190912</strain>
    </source>
</reference>
<proteinExistence type="predicted"/>
<name>A0ABQ8SVD3_PERAM</name>
<dbReference type="EMBL" id="JAJSOF020000019">
    <property type="protein sequence ID" value="KAJ4438161.1"/>
    <property type="molecule type" value="Genomic_DNA"/>
</dbReference>
<gene>
    <name evidence="2" type="ORF">ANN_14100</name>
</gene>
<evidence type="ECO:0000313" key="3">
    <source>
        <dbReference type="Proteomes" id="UP001148838"/>
    </source>
</evidence>
<sequence length="164" mass="17092">MEALKTGGGTSKVITNDPIIERIIELIRPPVEGLKNPYDGDSEPLDIVVVNNGDTIVLTEGSAEISGNFEIHPTQFNGGQYTPNMLKSPKHPALLQSTVTASGSGTADSANVQAINNCSTEAISEVACDDSANVSVTAPSTSSKMSPQAGLHAEERCLASQKDP</sequence>
<protein>
    <submittedName>
        <fullName evidence="2">Uncharacterized protein</fullName>
    </submittedName>
</protein>
<organism evidence="2 3">
    <name type="scientific">Periplaneta americana</name>
    <name type="common">American cockroach</name>
    <name type="synonym">Blatta americana</name>
    <dbReference type="NCBI Taxonomy" id="6978"/>
    <lineage>
        <taxon>Eukaryota</taxon>
        <taxon>Metazoa</taxon>
        <taxon>Ecdysozoa</taxon>
        <taxon>Arthropoda</taxon>
        <taxon>Hexapoda</taxon>
        <taxon>Insecta</taxon>
        <taxon>Pterygota</taxon>
        <taxon>Neoptera</taxon>
        <taxon>Polyneoptera</taxon>
        <taxon>Dictyoptera</taxon>
        <taxon>Blattodea</taxon>
        <taxon>Blattoidea</taxon>
        <taxon>Blattidae</taxon>
        <taxon>Blattinae</taxon>
        <taxon>Periplaneta</taxon>
    </lineage>
</organism>
<evidence type="ECO:0000256" key="1">
    <source>
        <dbReference type="SAM" id="MobiDB-lite"/>
    </source>
</evidence>